<dbReference type="RefSeq" id="WP_101645363.1">
    <property type="nucleotide sequence ID" value="NZ_PGUY01000071.1"/>
</dbReference>
<name>A0A2N5M0S6_9BACI</name>
<evidence type="ECO:0000256" key="5">
    <source>
        <dbReference type="ARBA" id="ARBA00022801"/>
    </source>
</evidence>
<evidence type="ECO:0000313" key="8">
    <source>
        <dbReference type="Proteomes" id="UP000234748"/>
    </source>
</evidence>
<dbReference type="GO" id="GO:0006289">
    <property type="term" value="P:nucleotide-excision repair"/>
    <property type="evidence" value="ECO:0007669"/>
    <property type="project" value="InterPro"/>
</dbReference>
<keyword evidence="8" id="KW-1185">Reference proteome</keyword>
<dbReference type="OrthoDB" id="9782576at2"/>
<keyword evidence="5" id="KW-0378">Hydrolase</keyword>
<dbReference type="GO" id="GO:0004519">
    <property type="term" value="F:endonuclease activity"/>
    <property type="evidence" value="ECO:0007669"/>
    <property type="project" value="UniProtKB-KW"/>
</dbReference>
<dbReference type="Pfam" id="PF03851">
    <property type="entry name" value="UvdE"/>
    <property type="match status" value="1"/>
</dbReference>
<protein>
    <submittedName>
        <fullName evidence="7">UV DNA damage repair endonuclease UvsE</fullName>
    </submittedName>
</protein>
<proteinExistence type="predicted"/>
<dbReference type="SUPFAM" id="SSF51658">
    <property type="entry name" value="Xylose isomerase-like"/>
    <property type="match status" value="1"/>
</dbReference>
<keyword evidence="4" id="KW-0228">DNA excision</keyword>
<evidence type="ECO:0000256" key="2">
    <source>
        <dbReference type="ARBA" id="ARBA00022759"/>
    </source>
</evidence>
<comment type="caution">
    <text evidence="7">The sequence shown here is derived from an EMBL/GenBank/DDBJ whole genome shotgun (WGS) entry which is preliminary data.</text>
</comment>
<evidence type="ECO:0000313" key="7">
    <source>
        <dbReference type="EMBL" id="PLT27966.1"/>
    </source>
</evidence>
<dbReference type="EMBL" id="PGUY01000071">
    <property type="protein sequence ID" value="PLT27966.1"/>
    <property type="molecule type" value="Genomic_DNA"/>
</dbReference>
<keyword evidence="6" id="KW-0234">DNA repair</keyword>
<keyword evidence="3" id="KW-0227">DNA damage</keyword>
<dbReference type="InterPro" id="IPR036237">
    <property type="entry name" value="Xyl_isomerase-like_sf"/>
</dbReference>
<dbReference type="PANTHER" id="PTHR31290">
    <property type="entry name" value="UV-DAMAGE ENDONUCLEASE"/>
    <property type="match status" value="1"/>
</dbReference>
<evidence type="ECO:0000256" key="6">
    <source>
        <dbReference type="ARBA" id="ARBA00023204"/>
    </source>
</evidence>
<evidence type="ECO:0000256" key="4">
    <source>
        <dbReference type="ARBA" id="ARBA00022769"/>
    </source>
</evidence>
<evidence type="ECO:0000256" key="3">
    <source>
        <dbReference type="ARBA" id="ARBA00022763"/>
    </source>
</evidence>
<dbReference type="GO" id="GO:0016787">
    <property type="term" value="F:hydrolase activity"/>
    <property type="evidence" value="ECO:0007669"/>
    <property type="project" value="UniProtKB-KW"/>
</dbReference>
<dbReference type="NCBIfam" id="TIGR00629">
    <property type="entry name" value="uvde"/>
    <property type="match status" value="1"/>
</dbReference>
<evidence type="ECO:0000256" key="1">
    <source>
        <dbReference type="ARBA" id="ARBA00022722"/>
    </source>
</evidence>
<dbReference type="AlphaFoldDB" id="A0A2N5M0S6"/>
<dbReference type="PANTHER" id="PTHR31290:SF5">
    <property type="entry name" value="UV-DAMAGE ENDONUCLEASE"/>
    <property type="match status" value="1"/>
</dbReference>
<dbReference type="Gene3D" id="3.20.20.150">
    <property type="entry name" value="Divalent-metal-dependent TIM barrel enzymes"/>
    <property type="match status" value="1"/>
</dbReference>
<organism evidence="7 8">
    <name type="scientific">Peribacillus deserti</name>
    <dbReference type="NCBI Taxonomy" id="673318"/>
    <lineage>
        <taxon>Bacteria</taxon>
        <taxon>Bacillati</taxon>
        <taxon>Bacillota</taxon>
        <taxon>Bacilli</taxon>
        <taxon>Bacillales</taxon>
        <taxon>Bacillaceae</taxon>
        <taxon>Peribacillus</taxon>
    </lineage>
</organism>
<dbReference type="Proteomes" id="UP000234748">
    <property type="component" value="Unassembled WGS sequence"/>
</dbReference>
<reference evidence="7 8" key="1">
    <citation type="submission" date="2017-11" db="EMBL/GenBank/DDBJ databases">
        <title>Comparitive Functional Genomics of Dry Heat Resistant strains isolated from the Viking Spacecraft.</title>
        <authorList>
            <person name="Seuylemezian A."/>
            <person name="Cooper K."/>
            <person name="Vaishampayan P."/>
        </authorList>
    </citation>
    <scope>NUCLEOTIDE SEQUENCE [LARGE SCALE GENOMIC DNA]</scope>
    <source>
        <strain evidence="7 8">V1-29</strain>
    </source>
</reference>
<keyword evidence="1" id="KW-0540">Nuclease</keyword>
<gene>
    <name evidence="7" type="ORF">CUU66_21130</name>
</gene>
<keyword evidence="2 7" id="KW-0255">Endonuclease</keyword>
<accession>A0A2N5M0S6</accession>
<dbReference type="GO" id="GO:0009411">
    <property type="term" value="P:response to UV"/>
    <property type="evidence" value="ECO:0007669"/>
    <property type="project" value="InterPro"/>
</dbReference>
<dbReference type="InterPro" id="IPR004601">
    <property type="entry name" value="UvdE"/>
</dbReference>
<sequence>MTIVRLGYVAMSMHVQNASPSKTMTFAQFSKIADREAAIRKLERIAVSNLENCLRLLKHNLANDIRFFRFSSRIIPLANHEELPHWNYLRPLKTAMEQIHTFLSEHPDFRVDFHPDHFVILNGTDKDILNMSIKTLRMHHGLLKGLGINPEHRCVVHVGGGYNDIEKALEQFIHNWGLLPASLQKMIMLENDDTTFTLKDTLYLCEKLGIPLVFDYHHHLAHNRDERNWGDSWERIVDTWDFSELPIKMHISSPRSEKEFRAHADLVDSSMFIEFLEKIKGSVPQIDCMIEAKQKDEALFSLVRDLKQYKQIRFIDAASFEIL</sequence>